<keyword evidence="3" id="KW-1185">Reference proteome</keyword>
<feature type="transmembrane region" description="Helical" evidence="1">
    <location>
        <begin position="51"/>
        <end position="68"/>
    </location>
</feature>
<name>A0A150XBK5_9BACT</name>
<accession>A0A150XBK5</accession>
<dbReference type="OrthoDB" id="10006729at2"/>
<feature type="transmembrane region" description="Helical" evidence="1">
    <location>
        <begin position="27"/>
        <end position="45"/>
    </location>
</feature>
<dbReference type="Proteomes" id="UP000075606">
    <property type="component" value="Unassembled WGS sequence"/>
</dbReference>
<organism evidence="2 3">
    <name type="scientific">Roseivirga spongicola</name>
    <dbReference type="NCBI Taxonomy" id="333140"/>
    <lineage>
        <taxon>Bacteria</taxon>
        <taxon>Pseudomonadati</taxon>
        <taxon>Bacteroidota</taxon>
        <taxon>Cytophagia</taxon>
        <taxon>Cytophagales</taxon>
        <taxon>Roseivirgaceae</taxon>
        <taxon>Roseivirga</taxon>
    </lineage>
</organism>
<keyword evidence="1" id="KW-0472">Membrane</keyword>
<keyword evidence="1" id="KW-1133">Transmembrane helix</keyword>
<evidence type="ECO:0000256" key="1">
    <source>
        <dbReference type="SAM" id="Phobius"/>
    </source>
</evidence>
<sequence length="168" mass="19309">MLNRYNISDTDTEFVITKNPTRAKTNFYISVLILVIWYAVLINNHKSDVSSLIYLFYLLPLLVIPRIFKYLKGGISPIKIIFSKKQKTIKVPYHKEVDFGDVQKVVIDYPNTFDTQECTLNLILSDGKRIEIDKTDASLNSEVIQAGKSISRLLGVPIEDKHPYEEKL</sequence>
<gene>
    <name evidence="2" type="ORF">AWW68_09670</name>
</gene>
<dbReference type="EMBL" id="LRPC01000012">
    <property type="protein sequence ID" value="KYG76076.1"/>
    <property type="molecule type" value="Genomic_DNA"/>
</dbReference>
<dbReference type="STRING" id="333140.AWW68_09670"/>
<evidence type="ECO:0000313" key="3">
    <source>
        <dbReference type="Proteomes" id="UP000075606"/>
    </source>
</evidence>
<reference evidence="2 3" key="1">
    <citation type="submission" date="2016-01" db="EMBL/GenBank/DDBJ databases">
        <title>Genome sequencing of Roseivirga spongicola UST030701-084.</title>
        <authorList>
            <person name="Selvaratnam C."/>
            <person name="Thevarajoo S."/>
            <person name="Goh K.M."/>
            <person name="Ee R."/>
            <person name="Chan K.-G."/>
            <person name="Chong C.S."/>
        </authorList>
    </citation>
    <scope>NUCLEOTIDE SEQUENCE [LARGE SCALE GENOMIC DNA]</scope>
    <source>
        <strain evidence="2 3">UST030701-084</strain>
    </source>
</reference>
<protein>
    <submittedName>
        <fullName evidence="2">Uncharacterized protein</fullName>
    </submittedName>
</protein>
<dbReference type="RefSeq" id="WP_068220526.1">
    <property type="nucleotide sequence ID" value="NZ_CP139724.1"/>
</dbReference>
<dbReference type="AlphaFoldDB" id="A0A150XBK5"/>
<keyword evidence="1" id="KW-0812">Transmembrane</keyword>
<evidence type="ECO:0000313" key="2">
    <source>
        <dbReference type="EMBL" id="KYG76076.1"/>
    </source>
</evidence>
<proteinExistence type="predicted"/>
<comment type="caution">
    <text evidence="2">The sequence shown here is derived from an EMBL/GenBank/DDBJ whole genome shotgun (WGS) entry which is preliminary data.</text>
</comment>